<reference evidence="1" key="1">
    <citation type="submission" date="2018-05" db="EMBL/GenBank/DDBJ databases">
        <title>Effector identification in a new, highly contiguous assembly of the strawberry crown rot pathogen Phytophthora cactorum.</title>
        <authorList>
            <person name="Armitage A.D."/>
            <person name="Nellist C.F."/>
            <person name="Bates H."/>
            <person name="Vickerstaff R.J."/>
            <person name="Harrison R.J."/>
        </authorList>
    </citation>
    <scope>NUCLEOTIDE SEQUENCE</scope>
    <source>
        <strain evidence="1">P421</strain>
    </source>
</reference>
<dbReference type="EMBL" id="RCMV01002504">
    <property type="protein sequence ID" value="KAG3202549.1"/>
    <property type="molecule type" value="Genomic_DNA"/>
</dbReference>
<dbReference type="Proteomes" id="UP000760860">
    <property type="component" value="Unassembled WGS sequence"/>
</dbReference>
<evidence type="ECO:0000313" key="2">
    <source>
        <dbReference type="Proteomes" id="UP000760860"/>
    </source>
</evidence>
<proteinExistence type="predicted"/>
<accession>A0A8T1H165</accession>
<gene>
    <name evidence="1" type="ORF">PC129_g23203</name>
</gene>
<name>A0A8T1H165_9STRA</name>
<evidence type="ECO:0000313" key="1">
    <source>
        <dbReference type="EMBL" id="KAG3202549.1"/>
    </source>
</evidence>
<dbReference type="AlphaFoldDB" id="A0A8T1H165"/>
<sequence>MTVYVDEFRVFAPLREDAAAYQFSRANQNCEKAHSRI</sequence>
<protein>
    <submittedName>
        <fullName evidence="1">Uncharacterized protein</fullName>
    </submittedName>
</protein>
<comment type="caution">
    <text evidence="1">The sequence shown here is derived from an EMBL/GenBank/DDBJ whole genome shotgun (WGS) entry which is preliminary data.</text>
</comment>
<organism evidence="1 2">
    <name type="scientific">Phytophthora cactorum</name>
    <dbReference type="NCBI Taxonomy" id="29920"/>
    <lineage>
        <taxon>Eukaryota</taxon>
        <taxon>Sar</taxon>
        <taxon>Stramenopiles</taxon>
        <taxon>Oomycota</taxon>
        <taxon>Peronosporomycetes</taxon>
        <taxon>Peronosporales</taxon>
        <taxon>Peronosporaceae</taxon>
        <taxon>Phytophthora</taxon>
    </lineage>
</organism>